<dbReference type="SUPFAM" id="SSF52402">
    <property type="entry name" value="Adenine nucleotide alpha hydrolases-like"/>
    <property type="match status" value="1"/>
</dbReference>
<dbReference type="InterPro" id="IPR001962">
    <property type="entry name" value="Asn_synthase"/>
</dbReference>
<keyword evidence="3" id="KW-1185">Reference proteome</keyword>
<organism evidence="2 3">
    <name type="scientific">Microbacterium murale</name>
    <dbReference type="NCBI Taxonomy" id="1081040"/>
    <lineage>
        <taxon>Bacteria</taxon>
        <taxon>Bacillati</taxon>
        <taxon>Actinomycetota</taxon>
        <taxon>Actinomycetes</taxon>
        <taxon>Micrococcales</taxon>
        <taxon>Microbacteriaceae</taxon>
        <taxon>Microbacterium</taxon>
    </lineage>
</organism>
<dbReference type="InterPro" id="IPR029055">
    <property type="entry name" value="Ntn_hydrolases_N"/>
</dbReference>
<dbReference type="EMBL" id="BMCM01000002">
    <property type="protein sequence ID" value="GGD75645.1"/>
    <property type="molecule type" value="Genomic_DNA"/>
</dbReference>
<evidence type="ECO:0000313" key="3">
    <source>
        <dbReference type="Proteomes" id="UP000629365"/>
    </source>
</evidence>
<sequence>MYDDAALPGFIAGRGGFAAPAAAPDAAPAAAPEAPSGVTESRHGASTLTSWGLGAAQGHPHTMVLSRVARDTVGRVTPEHVAEGMRVDPRALTSLLPPFAAVTGDDDGVTMVADSMGFRQLFHTDERAGADGVLATSALLVGWAQHAALDETALAVQSLVGWQLGQRTLHDGVHKLTPGASARLDAGGVSVAPASPADASAVTLVDAVSDAAALLRRSLAGVLDDEPDAVLQLTGGLDSRLLLAAIPPARRRGLRAMTLGSAESGDVQIASKLAARFGIRHEVYEAADLGDVPPTEAWEACRAAAIRLDGMADPVTLAVLGWDERSFEQGVRISGLGGEVARGFYYMGSDQERPVTAREASRLAAWRLFANESIEPGVLVDDFSAWARDAADAEVLAALQSGGSEWLHATDSLYLRHRMQRWAGATDTAVAYQRVVINPMLDEQFITLAQRLSPQDKGAHRYLSSLLLELDPQLAAIPLEGRLAPSAYAHPTRWQGVANKGLLARKLASKALQRVRGANRAPAGVVVLAGKIVEHWRRHPEILEPLAATGYVDQEWLDGVVRGAVQPRPSTVGFLANVIVASVPLV</sequence>
<proteinExistence type="predicted"/>
<accession>A0ABQ1RMT4</accession>
<dbReference type="Gene3D" id="3.40.50.620">
    <property type="entry name" value="HUPs"/>
    <property type="match status" value="1"/>
</dbReference>
<dbReference type="InterPro" id="IPR014729">
    <property type="entry name" value="Rossmann-like_a/b/a_fold"/>
</dbReference>
<protein>
    <recommendedName>
        <fullName evidence="1">Asparagine synthetase domain-containing protein</fullName>
    </recommendedName>
</protein>
<evidence type="ECO:0000259" key="1">
    <source>
        <dbReference type="Pfam" id="PF00733"/>
    </source>
</evidence>
<feature type="domain" description="Asparagine synthetase" evidence="1">
    <location>
        <begin position="212"/>
        <end position="284"/>
    </location>
</feature>
<dbReference type="SUPFAM" id="SSF56235">
    <property type="entry name" value="N-terminal nucleophile aminohydrolases (Ntn hydrolases)"/>
    <property type="match status" value="1"/>
</dbReference>
<dbReference type="Pfam" id="PF00733">
    <property type="entry name" value="Asn_synthase"/>
    <property type="match status" value="1"/>
</dbReference>
<dbReference type="Proteomes" id="UP000629365">
    <property type="component" value="Unassembled WGS sequence"/>
</dbReference>
<reference evidence="3" key="1">
    <citation type="journal article" date="2019" name="Int. J. Syst. Evol. Microbiol.">
        <title>The Global Catalogue of Microorganisms (GCM) 10K type strain sequencing project: providing services to taxonomists for standard genome sequencing and annotation.</title>
        <authorList>
            <consortium name="The Broad Institute Genomics Platform"/>
            <consortium name="The Broad Institute Genome Sequencing Center for Infectious Disease"/>
            <person name="Wu L."/>
            <person name="Ma J."/>
        </authorList>
    </citation>
    <scope>NUCLEOTIDE SEQUENCE [LARGE SCALE GENOMIC DNA]</scope>
    <source>
        <strain evidence="3">CCM 7640</strain>
    </source>
</reference>
<comment type="caution">
    <text evidence="2">The sequence shown here is derived from an EMBL/GenBank/DDBJ whole genome shotgun (WGS) entry which is preliminary data.</text>
</comment>
<gene>
    <name evidence="2" type="ORF">GCM10007269_18410</name>
</gene>
<dbReference type="RefSeq" id="WP_188436262.1">
    <property type="nucleotide sequence ID" value="NZ_BMCM01000002.1"/>
</dbReference>
<name>A0ABQ1RMT4_9MICO</name>
<evidence type="ECO:0000313" key="2">
    <source>
        <dbReference type="EMBL" id="GGD75645.1"/>
    </source>
</evidence>